<dbReference type="EMBL" id="SHOA02000016">
    <property type="protein sequence ID" value="TDH68962.1"/>
    <property type="molecule type" value="Genomic_DNA"/>
</dbReference>
<organism evidence="1 2">
    <name type="scientific">Bremia lactucae</name>
    <name type="common">Lettuce downy mildew</name>
    <dbReference type="NCBI Taxonomy" id="4779"/>
    <lineage>
        <taxon>Eukaryota</taxon>
        <taxon>Sar</taxon>
        <taxon>Stramenopiles</taxon>
        <taxon>Oomycota</taxon>
        <taxon>Peronosporomycetes</taxon>
        <taxon>Peronosporales</taxon>
        <taxon>Peronosporaceae</taxon>
        <taxon>Bremia</taxon>
    </lineage>
</organism>
<name>A0A976FLF8_BRELC</name>
<dbReference type="KEGG" id="blac:94344062"/>
<sequence length="79" mass="9134">MPQNVRKFCKHARSWHGTLIESDHKLVTADIALDQAYRLRRHTRARSWIPASGVGVPLIGMLRSLESWLLMWKVITAVR</sequence>
<gene>
    <name evidence="1" type="ORF">CCR75_000283</name>
</gene>
<keyword evidence="2" id="KW-1185">Reference proteome</keyword>
<accession>A0A976FLF8</accession>
<dbReference type="GeneID" id="94344062"/>
<protein>
    <submittedName>
        <fullName evidence="1">Uncharacterized protein</fullName>
    </submittedName>
</protein>
<evidence type="ECO:0000313" key="2">
    <source>
        <dbReference type="Proteomes" id="UP000294530"/>
    </source>
</evidence>
<dbReference type="RefSeq" id="XP_067818461.1">
    <property type="nucleotide sequence ID" value="XM_067958391.1"/>
</dbReference>
<proteinExistence type="predicted"/>
<comment type="caution">
    <text evidence="1">The sequence shown here is derived from an EMBL/GenBank/DDBJ whole genome shotgun (WGS) entry which is preliminary data.</text>
</comment>
<reference evidence="1 2" key="1">
    <citation type="journal article" date="2021" name="Genome Biol.">
        <title>AFLAP: assembly-free linkage analysis pipeline using k-mers from genome sequencing data.</title>
        <authorList>
            <person name="Fletcher K."/>
            <person name="Zhang L."/>
            <person name="Gil J."/>
            <person name="Han R."/>
            <person name="Cavanaugh K."/>
            <person name="Michelmore R."/>
        </authorList>
    </citation>
    <scope>NUCLEOTIDE SEQUENCE [LARGE SCALE GENOMIC DNA]</scope>
    <source>
        <strain evidence="1 2">SF5</strain>
    </source>
</reference>
<evidence type="ECO:0000313" key="1">
    <source>
        <dbReference type="EMBL" id="TDH68962.1"/>
    </source>
</evidence>
<dbReference type="AlphaFoldDB" id="A0A976FLF8"/>
<dbReference type="Proteomes" id="UP000294530">
    <property type="component" value="Unassembled WGS sequence"/>
</dbReference>